<feature type="region of interest" description="Disordered" evidence="1">
    <location>
        <begin position="471"/>
        <end position="527"/>
    </location>
</feature>
<feature type="compositionally biased region" description="Polar residues" evidence="1">
    <location>
        <begin position="482"/>
        <end position="495"/>
    </location>
</feature>
<feature type="region of interest" description="Disordered" evidence="1">
    <location>
        <begin position="221"/>
        <end position="268"/>
    </location>
</feature>
<gene>
    <name evidence="2" type="ORF">TWF679_006985</name>
</gene>
<proteinExistence type="predicted"/>
<dbReference type="AlphaFoldDB" id="A0A8H8VKX3"/>
<comment type="caution">
    <text evidence="2">The sequence shown here is derived from an EMBL/GenBank/DDBJ whole genome shotgun (WGS) entry which is preliminary data.</text>
</comment>
<reference evidence="2" key="1">
    <citation type="submission" date="2019-06" db="EMBL/GenBank/DDBJ databases">
        <authorList>
            <person name="Palmer J.M."/>
        </authorList>
    </citation>
    <scope>NUCLEOTIDE SEQUENCE</scope>
    <source>
        <strain evidence="2">TWF679</strain>
    </source>
</reference>
<evidence type="ECO:0008006" key="4">
    <source>
        <dbReference type="Google" id="ProtNLM"/>
    </source>
</evidence>
<feature type="compositionally biased region" description="Basic and acidic residues" evidence="1">
    <location>
        <begin position="99"/>
        <end position="119"/>
    </location>
</feature>
<protein>
    <recommendedName>
        <fullName evidence="4">RING-type domain-containing protein</fullName>
    </recommendedName>
</protein>
<sequence length="721" mass="80839">MSVTHEETILDATITTRENLRHCLLVPRLTRNGWAENRLLDFNLWCAGAGVFADGKLSFDHRLAAKPEILASVIDLLHLLNIFIENCVEKAQMSVLDSENAKSEKTRESRDPDGGNRFDIELSTEEIEGRKDVESIITQIITLTLAIRSAGSRTRFQRADNSFDAADPRLDGLRRTLELIIHPRGPKQGGVVDTIQQGLIKANLQRRHRFNYARAHAINLSGPRLGRQGRDTVEARTDQVPQKPAGDISTDTPSERVTKPSEPTPSIIAPTSVTAASALESTAFVDARRPSRTLSVTTHKIDYPRPPPILKGNDSFKCPCCCQLLPRSLVDRNRWKQHLASDILPYACVLPECMEKLQFFVTRKDWEQHLNEKHGQYWNCFICEQLAKSDNHEFKDEKSISHHLQTFHKNAISLGEVPMLINASHHSKLPEIISCPLCPGPVDDEDIMSHLARCLHDFSLRSLPSPPESCGFGDYFGEPSEGQGTDSQNRITSSERTQRALEELSSSGSGTNSTAYSEDSDNPESFPYLTFGKNSQLSIRQQMSSSQSQPTKELLEQYSLLRESLDLSIPKWIDGIIDAYNEAFEIEKVTRTGYLGRPGETFIGLNQQDLNVDAWARGGTGPKLLCAMMPLRLCVVDDDADVYDTNTPAPLIRLGCGHRYHEDCLSSVISSRTRIDVNQVDLHTRKVWCERCRGSFERRERQDLARTPVIPLGLGIPHDDM</sequence>
<dbReference type="PANTHER" id="PTHR35391">
    <property type="entry name" value="C2H2-TYPE DOMAIN-CONTAINING PROTEIN-RELATED"/>
    <property type="match status" value="1"/>
</dbReference>
<feature type="compositionally biased region" description="Polar residues" evidence="1">
    <location>
        <begin position="504"/>
        <end position="517"/>
    </location>
</feature>
<accession>A0A8H8VKX3</accession>
<feature type="region of interest" description="Disordered" evidence="1">
    <location>
        <begin position="98"/>
        <end position="119"/>
    </location>
</feature>
<name>A0A8H8VKX3_ORBOL</name>
<dbReference type="Proteomes" id="UP000614610">
    <property type="component" value="Unassembled WGS sequence"/>
</dbReference>
<dbReference type="PANTHER" id="PTHR35391:SF5">
    <property type="entry name" value="DUF6590 DOMAIN-CONTAINING PROTEIN"/>
    <property type="match status" value="1"/>
</dbReference>
<evidence type="ECO:0000256" key="1">
    <source>
        <dbReference type="SAM" id="MobiDB-lite"/>
    </source>
</evidence>
<evidence type="ECO:0000313" key="2">
    <source>
        <dbReference type="EMBL" id="KAF3221772.1"/>
    </source>
</evidence>
<organism evidence="2 3">
    <name type="scientific">Orbilia oligospora</name>
    <name type="common">Nematode-trapping fungus</name>
    <name type="synonym">Arthrobotrys oligospora</name>
    <dbReference type="NCBI Taxonomy" id="2813651"/>
    <lineage>
        <taxon>Eukaryota</taxon>
        <taxon>Fungi</taxon>
        <taxon>Dikarya</taxon>
        <taxon>Ascomycota</taxon>
        <taxon>Pezizomycotina</taxon>
        <taxon>Orbiliomycetes</taxon>
        <taxon>Orbiliales</taxon>
        <taxon>Orbiliaceae</taxon>
        <taxon>Orbilia</taxon>
    </lineage>
</organism>
<evidence type="ECO:0000313" key="3">
    <source>
        <dbReference type="Proteomes" id="UP000614610"/>
    </source>
</evidence>
<feature type="compositionally biased region" description="Basic and acidic residues" evidence="1">
    <location>
        <begin position="228"/>
        <end position="237"/>
    </location>
</feature>
<dbReference type="OrthoDB" id="5365701at2759"/>
<dbReference type="EMBL" id="WIWT01000004">
    <property type="protein sequence ID" value="KAF3221772.1"/>
    <property type="molecule type" value="Genomic_DNA"/>
</dbReference>